<feature type="domain" description="Glycosyl transferase family 1" evidence="1">
    <location>
        <begin position="263"/>
        <end position="351"/>
    </location>
</feature>
<sequence>MKILFVCQQYIHAARWINQLKDSGHEIYLFDCLDAPIHKDLLWTNYTTNWSKRKFAKFKGEYFLKKKTPKFHEKIAPYLQVTASEKLEELIKKIKPDLVHSLEMQSETYPLLKVRKKITFNWAYFSWGSDLYLYQHKKEHQYKIKNVLKDVNYLFTDNKRDVNLAKELDFRGSEMPIFPGGGGYKIEEYQKFSLSVEERKLILVKGYDHWAGKALFVLNALEIIVEDIRNFDIYVYSAHNKVIDKIKEINKKYAVNIEYSSRYNQISHNELLEKFGKAKIAIGNNISDGIANTLLEAIICGAFPIQSNPGGVTEEYINNGENGFLIENPEDVKEIASKIKKALNNNALLEKAFNINKEISEKLEYSKIKKEVLEAYKKIEKDI</sequence>
<dbReference type="Gene3D" id="3.40.50.2000">
    <property type="entry name" value="Glycogen Phosphorylase B"/>
    <property type="match status" value="2"/>
</dbReference>
<feature type="domain" description="Glycosyltransferase subfamily 4-like N-terminal" evidence="2">
    <location>
        <begin position="2"/>
        <end position="157"/>
    </location>
</feature>
<evidence type="ECO:0000313" key="4">
    <source>
        <dbReference type="Proteomes" id="UP000663920"/>
    </source>
</evidence>
<dbReference type="KEGG" id="pcea:J3359_01865"/>
<protein>
    <submittedName>
        <fullName evidence="3">Glycosyltransferase family 4 protein</fullName>
    </submittedName>
</protein>
<dbReference type="GO" id="GO:0016757">
    <property type="term" value="F:glycosyltransferase activity"/>
    <property type="evidence" value="ECO:0007669"/>
    <property type="project" value="InterPro"/>
</dbReference>
<evidence type="ECO:0000259" key="1">
    <source>
        <dbReference type="Pfam" id="PF00534"/>
    </source>
</evidence>
<dbReference type="Proteomes" id="UP000663920">
    <property type="component" value="Chromosome"/>
</dbReference>
<dbReference type="PANTHER" id="PTHR12526:SF630">
    <property type="entry name" value="GLYCOSYLTRANSFERASE"/>
    <property type="match status" value="1"/>
</dbReference>
<proteinExistence type="predicted"/>
<dbReference type="Pfam" id="PF13477">
    <property type="entry name" value="Glyco_trans_4_2"/>
    <property type="match status" value="1"/>
</dbReference>
<keyword evidence="4" id="KW-1185">Reference proteome</keyword>
<organism evidence="3 4">
    <name type="scientific">Polaribacter cellanae</name>
    <dbReference type="NCBI Taxonomy" id="2818493"/>
    <lineage>
        <taxon>Bacteria</taxon>
        <taxon>Pseudomonadati</taxon>
        <taxon>Bacteroidota</taxon>
        <taxon>Flavobacteriia</taxon>
        <taxon>Flavobacteriales</taxon>
        <taxon>Flavobacteriaceae</taxon>
    </lineage>
</organism>
<accession>A0A975CPE3</accession>
<dbReference type="AlphaFoldDB" id="A0A975CPE3"/>
<dbReference type="InterPro" id="IPR001296">
    <property type="entry name" value="Glyco_trans_1"/>
</dbReference>
<dbReference type="RefSeq" id="WP_208079058.1">
    <property type="nucleotide sequence ID" value="NZ_CP071869.1"/>
</dbReference>
<gene>
    <name evidence="3" type="ORF">J3359_01865</name>
</gene>
<reference evidence="3 4" key="1">
    <citation type="submission" date="2021-03" db="EMBL/GenBank/DDBJ databases">
        <title>Complete genome of Polaribacter_sp.SM13.</title>
        <authorList>
            <person name="Jeong S.W."/>
            <person name="Bae J.W."/>
        </authorList>
    </citation>
    <scope>NUCLEOTIDE SEQUENCE [LARGE SCALE GENOMIC DNA]</scope>
    <source>
        <strain evidence="3 4">SM13</strain>
    </source>
</reference>
<name>A0A975CPE3_9FLAO</name>
<evidence type="ECO:0000313" key="3">
    <source>
        <dbReference type="EMBL" id="QTE23044.1"/>
    </source>
</evidence>
<dbReference type="InterPro" id="IPR028098">
    <property type="entry name" value="Glyco_trans_4-like_N"/>
</dbReference>
<dbReference type="SUPFAM" id="SSF53756">
    <property type="entry name" value="UDP-Glycosyltransferase/glycogen phosphorylase"/>
    <property type="match status" value="1"/>
</dbReference>
<evidence type="ECO:0000259" key="2">
    <source>
        <dbReference type="Pfam" id="PF13477"/>
    </source>
</evidence>
<dbReference type="EMBL" id="CP071869">
    <property type="protein sequence ID" value="QTE23044.1"/>
    <property type="molecule type" value="Genomic_DNA"/>
</dbReference>
<dbReference type="PANTHER" id="PTHR12526">
    <property type="entry name" value="GLYCOSYLTRANSFERASE"/>
    <property type="match status" value="1"/>
</dbReference>
<dbReference type="Pfam" id="PF00534">
    <property type="entry name" value="Glycos_transf_1"/>
    <property type="match status" value="1"/>
</dbReference>